<dbReference type="Proteomes" id="UP000243819">
    <property type="component" value="Unassembled WGS sequence"/>
</dbReference>
<comment type="cofactor">
    <cofactor evidence="1 12 14">
        <name>FMN</name>
        <dbReference type="ChEBI" id="CHEBI:58210"/>
    </cofactor>
</comment>
<gene>
    <name evidence="16" type="ORF">SAMN03080614_102819</name>
</gene>
<protein>
    <recommendedName>
        <fullName evidence="12">tRNA-dihydrouridine synthase</fullName>
        <ecNumber evidence="12">1.3.1.-</ecNumber>
    </recommendedName>
</protein>
<name>A0A1I0AX56_9FIRM</name>
<keyword evidence="9 12" id="KW-0560">Oxidoreductase</keyword>
<comment type="function">
    <text evidence="2 12">Catalyzes the synthesis of 5,6-dihydrouridine (D), a modified base found in the D-loop of most tRNAs, via the reduction of the C5-C6 double bond in target uridines.</text>
</comment>
<feature type="binding site" evidence="14">
    <location>
        <position position="70"/>
    </location>
    <ligand>
        <name>FMN</name>
        <dbReference type="ChEBI" id="CHEBI:58210"/>
    </ligand>
</feature>
<keyword evidence="17" id="KW-1185">Reference proteome</keyword>
<evidence type="ECO:0000256" key="9">
    <source>
        <dbReference type="ARBA" id="ARBA00023002"/>
    </source>
</evidence>
<feature type="binding site" evidence="14">
    <location>
        <position position="139"/>
    </location>
    <ligand>
        <name>FMN</name>
        <dbReference type="ChEBI" id="CHEBI:58210"/>
    </ligand>
</feature>
<dbReference type="EC" id="1.3.1.-" evidence="12"/>
<comment type="catalytic activity">
    <reaction evidence="10">
        <text>a 5,6-dihydrouridine in tRNA + NADP(+) = a uridine in tRNA + NADPH + H(+)</text>
        <dbReference type="Rhea" id="RHEA:23624"/>
        <dbReference type="Rhea" id="RHEA-COMP:13339"/>
        <dbReference type="Rhea" id="RHEA-COMP:13887"/>
        <dbReference type="ChEBI" id="CHEBI:15378"/>
        <dbReference type="ChEBI" id="CHEBI:57783"/>
        <dbReference type="ChEBI" id="CHEBI:58349"/>
        <dbReference type="ChEBI" id="CHEBI:65315"/>
        <dbReference type="ChEBI" id="CHEBI:74443"/>
    </reaction>
</comment>
<keyword evidence="3" id="KW-0820">tRNA-binding</keyword>
<keyword evidence="7" id="KW-0521">NADP</keyword>
<dbReference type="InterPro" id="IPR024036">
    <property type="entry name" value="tRNA-dHydroUridine_Synthase_C"/>
</dbReference>
<dbReference type="STRING" id="1120990.SAMN03080614_102819"/>
<dbReference type="GO" id="GO:0017150">
    <property type="term" value="F:tRNA dihydrouridine synthase activity"/>
    <property type="evidence" value="ECO:0007669"/>
    <property type="project" value="InterPro"/>
</dbReference>
<evidence type="ECO:0000256" key="6">
    <source>
        <dbReference type="ARBA" id="ARBA00022694"/>
    </source>
</evidence>
<dbReference type="PANTHER" id="PTHR45846:SF1">
    <property type="entry name" value="TRNA-DIHYDROURIDINE(47) SYNTHASE [NAD(P)(+)]-LIKE"/>
    <property type="match status" value="1"/>
</dbReference>
<feature type="domain" description="DUS-like FMN-binding" evidence="15">
    <location>
        <begin position="14"/>
        <end position="314"/>
    </location>
</feature>
<evidence type="ECO:0000256" key="5">
    <source>
        <dbReference type="ARBA" id="ARBA00022643"/>
    </source>
</evidence>
<keyword evidence="4 12" id="KW-0285">Flavoprotein</keyword>
<accession>A0A1I0AX56</accession>
<dbReference type="NCBIfam" id="TIGR00737">
    <property type="entry name" value="nifR3_yhdG"/>
    <property type="match status" value="1"/>
</dbReference>
<evidence type="ECO:0000256" key="14">
    <source>
        <dbReference type="PIRSR" id="PIRSR006621-2"/>
    </source>
</evidence>
<feature type="binding site" evidence="14">
    <location>
        <position position="169"/>
    </location>
    <ligand>
        <name>FMN</name>
        <dbReference type="ChEBI" id="CHEBI:58210"/>
    </ligand>
</feature>
<dbReference type="InterPro" id="IPR018517">
    <property type="entry name" value="tRNA_hU_synthase_CS"/>
</dbReference>
<evidence type="ECO:0000256" key="11">
    <source>
        <dbReference type="ARBA" id="ARBA00048802"/>
    </source>
</evidence>
<feature type="binding site" evidence="14">
    <location>
        <begin position="16"/>
        <end position="18"/>
    </location>
    <ligand>
        <name>FMN</name>
        <dbReference type="ChEBI" id="CHEBI:58210"/>
    </ligand>
</feature>
<dbReference type="CDD" id="cd02801">
    <property type="entry name" value="DUS_like_FMN"/>
    <property type="match status" value="1"/>
</dbReference>
<evidence type="ECO:0000313" key="17">
    <source>
        <dbReference type="Proteomes" id="UP000243819"/>
    </source>
</evidence>
<evidence type="ECO:0000256" key="7">
    <source>
        <dbReference type="ARBA" id="ARBA00022857"/>
    </source>
</evidence>
<dbReference type="AlphaFoldDB" id="A0A1I0AX56"/>
<dbReference type="SUPFAM" id="SSF51395">
    <property type="entry name" value="FMN-linked oxidoreductases"/>
    <property type="match status" value="1"/>
</dbReference>
<dbReference type="InterPro" id="IPR004652">
    <property type="entry name" value="DusB-like"/>
</dbReference>
<keyword evidence="14" id="KW-0547">Nucleotide-binding</keyword>
<evidence type="ECO:0000256" key="10">
    <source>
        <dbReference type="ARBA" id="ARBA00048205"/>
    </source>
</evidence>
<dbReference type="PANTHER" id="PTHR45846">
    <property type="entry name" value="TRNA-DIHYDROURIDINE(47) SYNTHASE [NAD(P)(+)]-LIKE"/>
    <property type="match status" value="1"/>
</dbReference>
<sequence length="324" mass="36410">MNIKDILRENPLVLAPMAGVTDKTFRQIVKNHNCGLLYTEMVSTKGLIFGTERTGEIIDITDDQHPITVQIFGNNPEEFGKVVDFVQQKGADFIDINMGCPAPKIVKNGEGAALLKDIDKGRAIIREVVKNSSVPVTIKIRKGWDNSSIIAIEYAQMAESEGVSAIAVHGRTREQFYSGKADWDIIKRVRESVSIPVIGNGDIFTPEDAKKMLDYTKCHGVMIGRGAMGNPWIFSRTYQYLTTGIITKEPSAVDKIETALYHLREHVKYKGEYLGVRQMRKHLAWYLKGLPKASEIRNIINTLDTLEEVEKTLLQYKLELTKTP</sequence>
<comment type="catalytic activity">
    <reaction evidence="11">
        <text>a 5,6-dihydrouridine in tRNA + NAD(+) = a uridine in tRNA + NADH + H(+)</text>
        <dbReference type="Rhea" id="RHEA:54452"/>
        <dbReference type="Rhea" id="RHEA-COMP:13339"/>
        <dbReference type="Rhea" id="RHEA-COMP:13887"/>
        <dbReference type="ChEBI" id="CHEBI:15378"/>
        <dbReference type="ChEBI" id="CHEBI:57540"/>
        <dbReference type="ChEBI" id="CHEBI:57945"/>
        <dbReference type="ChEBI" id="CHEBI:65315"/>
        <dbReference type="ChEBI" id="CHEBI:74443"/>
    </reaction>
</comment>
<reference evidence="17" key="1">
    <citation type="submission" date="2016-10" db="EMBL/GenBank/DDBJ databases">
        <authorList>
            <person name="Varghese N."/>
            <person name="Submissions S."/>
        </authorList>
    </citation>
    <scope>NUCLEOTIDE SEQUENCE [LARGE SCALE GENOMIC DNA]</scope>
    <source>
        <strain evidence="17">DSM 13577</strain>
    </source>
</reference>
<dbReference type="PROSITE" id="PS01136">
    <property type="entry name" value="UPF0034"/>
    <property type="match status" value="1"/>
</dbReference>
<evidence type="ECO:0000256" key="3">
    <source>
        <dbReference type="ARBA" id="ARBA00022555"/>
    </source>
</evidence>
<keyword evidence="8" id="KW-0694">RNA-binding</keyword>
<dbReference type="Gene3D" id="1.10.1200.80">
    <property type="entry name" value="Putative flavin oxidoreducatase, domain 2"/>
    <property type="match status" value="1"/>
</dbReference>
<evidence type="ECO:0000256" key="4">
    <source>
        <dbReference type="ARBA" id="ARBA00022630"/>
    </source>
</evidence>
<dbReference type="InterPro" id="IPR013785">
    <property type="entry name" value="Aldolase_TIM"/>
</dbReference>
<proteinExistence type="inferred from homology"/>
<keyword evidence="6 12" id="KW-0819">tRNA processing</keyword>
<evidence type="ECO:0000256" key="2">
    <source>
        <dbReference type="ARBA" id="ARBA00002790"/>
    </source>
</evidence>
<evidence type="ECO:0000256" key="1">
    <source>
        <dbReference type="ARBA" id="ARBA00001917"/>
    </source>
</evidence>
<dbReference type="PIRSF" id="PIRSF006621">
    <property type="entry name" value="Dus"/>
    <property type="match status" value="1"/>
</dbReference>
<dbReference type="RefSeq" id="WP_091350874.1">
    <property type="nucleotide sequence ID" value="NZ_FOIF01000028.1"/>
</dbReference>
<evidence type="ECO:0000256" key="8">
    <source>
        <dbReference type="ARBA" id="ARBA00022884"/>
    </source>
</evidence>
<comment type="similarity">
    <text evidence="12">Belongs to the dus family.</text>
</comment>
<keyword evidence="5 12" id="KW-0288">FMN</keyword>
<feature type="binding site" evidence="14">
    <location>
        <begin position="224"/>
        <end position="225"/>
    </location>
    <ligand>
        <name>FMN</name>
        <dbReference type="ChEBI" id="CHEBI:58210"/>
    </ligand>
</feature>
<evidence type="ECO:0000313" key="16">
    <source>
        <dbReference type="EMBL" id="SES99022.1"/>
    </source>
</evidence>
<dbReference type="GO" id="GO:0000049">
    <property type="term" value="F:tRNA binding"/>
    <property type="evidence" value="ECO:0007669"/>
    <property type="project" value="UniProtKB-KW"/>
</dbReference>
<evidence type="ECO:0000256" key="13">
    <source>
        <dbReference type="PIRSR" id="PIRSR006621-1"/>
    </source>
</evidence>
<dbReference type="GO" id="GO:0050660">
    <property type="term" value="F:flavin adenine dinucleotide binding"/>
    <property type="evidence" value="ECO:0007669"/>
    <property type="project" value="InterPro"/>
</dbReference>
<dbReference type="EMBL" id="FOIF01000028">
    <property type="protein sequence ID" value="SES99022.1"/>
    <property type="molecule type" value="Genomic_DNA"/>
</dbReference>
<evidence type="ECO:0000259" key="15">
    <source>
        <dbReference type="Pfam" id="PF01207"/>
    </source>
</evidence>
<organism evidence="16 17">
    <name type="scientific">Anaerobranca gottschalkii DSM 13577</name>
    <dbReference type="NCBI Taxonomy" id="1120990"/>
    <lineage>
        <taxon>Bacteria</taxon>
        <taxon>Bacillati</taxon>
        <taxon>Bacillota</taxon>
        <taxon>Clostridia</taxon>
        <taxon>Eubacteriales</taxon>
        <taxon>Proteinivoracaceae</taxon>
        <taxon>Anaerobranca</taxon>
    </lineage>
</organism>
<dbReference type="Gene3D" id="3.20.20.70">
    <property type="entry name" value="Aldolase class I"/>
    <property type="match status" value="1"/>
</dbReference>
<dbReference type="InterPro" id="IPR035587">
    <property type="entry name" value="DUS-like_FMN-bd"/>
</dbReference>
<feature type="active site" description="Proton donor" evidence="13">
    <location>
        <position position="100"/>
    </location>
</feature>
<dbReference type="InterPro" id="IPR001269">
    <property type="entry name" value="DUS_fam"/>
</dbReference>
<evidence type="ECO:0000256" key="12">
    <source>
        <dbReference type="PIRNR" id="PIRNR006621"/>
    </source>
</evidence>
<dbReference type="OrthoDB" id="9764501at2"/>
<dbReference type="Pfam" id="PF01207">
    <property type="entry name" value="Dus"/>
    <property type="match status" value="1"/>
</dbReference>